<dbReference type="SUPFAM" id="SSF81383">
    <property type="entry name" value="F-box domain"/>
    <property type="match status" value="1"/>
</dbReference>
<dbReference type="OrthoDB" id="661089at2759"/>
<dbReference type="Pfam" id="PF03478">
    <property type="entry name" value="Beta-prop_KIB1-4"/>
    <property type="match status" value="1"/>
</dbReference>
<reference evidence="3" key="1">
    <citation type="submission" date="2020-06" db="EMBL/GenBank/DDBJ databases">
        <title>WGS assembly of Ceratodon purpureus strain R40.</title>
        <authorList>
            <person name="Carey S.B."/>
            <person name="Jenkins J."/>
            <person name="Shu S."/>
            <person name="Lovell J.T."/>
            <person name="Sreedasyam A."/>
            <person name="Maumus F."/>
            <person name="Tiley G.P."/>
            <person name="Fernandez-Pozo N."/>
            <person name="Barry K."/>
            <person name="Chen C."/>
            <person name="Wang M."/>
            <person name="Lipzen A."/>
            <person name="Daum C."/>
            <person name="Saski C.A."/>
            <person name="Payton A.C."/>
            <person name="Mcbreen J.C."/>
            <person name="Conrad R.E."/>
            <person name="Kollar L.M."/>
            <person name="Olsson S."/>
            <person name="Huttunen S."/>
            <person name="Landis J.B."/>
            <person name="Wickett N.J."/>
            <person name="Johnson M.G."/>
            <person name="Rensing S.A."/>
            <person name="Grimwood J."/>
            <person name="Schmutz J."/>
            <person name="Mcdaniel S.F."/>
        </authorList>
    </citation>
    <scope>NUCLEOTIDE SEQUENCE</scope>
    <source>
        <strain evidence="3">R40</strain>
    </source>
</reference>
<comment type="caution">
    <text evidence="3">The sequence shown here is derived from an EMBL/GenBank/DDBJ whole genome shotgun (WGS) entry which is preliminary data.</text>
</comment>
<evidence type="ECO:0000259" key="1">
    <source>
        <dbReference type="Pfam" id="PF00646"/>
    </source>
</evidence>
<protein>
    <recommendedName>
        <fullName evidence="5">F-box domain-containing protein</fullName>
    </recommendedName>
</protein>
<dbReference type="InterPro" id="IPR015915">
    <property type="entry name" value="Kelch-typ_b-propeller"/>
</dbReference>
<dbReference type="InterPro" id="IPR036047">
    <property type="entry name" value="F-box-like_dom_sf"/>
</dbReference>
<dbReference type="PANTHER" id="PTHR31672:SF2">
    <property type="entry name" value="F-BOX DOMAIN-CONTAINING PROTEIN"/>
    <property type="match status" value="1"/>
</dbReference>
<dbReference type="PANTHER" id="PTHR31672">
    <property type="entry name" value="BNACNNG10540D PROTEIN"/>
    <property type="match status" value="1"/>
</dbReference>
<dbReference type="InterPro" id="IPR001810">
    <property type="entry name" value="F-box_dom"/>
</dbReference>
<proteinExistence type="predicted"/>
<dbReference type="Pfam" id="PF00646">
    <property type="entry name" value="F-box"/>
    <property type="match status" value="1"/>
</dbReference>
<evidence type="ECO:0008006" key="5">
    <source>
        <dbReference type="Google" id="ProtNLM"/>
    </source>
</evidence>
<feature type="domain" description="F-box" evidence="1">
    <location>
        <begin position="15"/>
        <end position="55"/>
    </location>
</feature>
<dbReference type="AlphaFoldDB" id="A0A8T0IK09"/>
<organism evidence="3 4">
    <name type="scientific">Ceratodon purpureus</name>
    <name type="common">Fire moss</name>
    <name type="synonym">Dicranum purpureum</name>
    <dbReference type="NCBI Taxonomy" id="3225"/>
    <lineage>
        <taxon>Eukaryota</taxon>
        <taxon>Viridiplantae</taxon>
        <taxon>Streptophyta</taxon>
        <taxon>Embryophyta</taxon>
        <taxon>Bryophyta</taxon>
        <taxon>Bryophytina</taxon>
        <taxon>Bryopsida</taxon>
        <taxon>Dicranidae</taxon>
        <taxon>Pseudoditrichales</taxon>
        <taxon>Ditrichaceae</taxon>
        <taxon>Ceratodon</taxon>
    </lineage>
</organism>
<evidence type="ECO:0000313" key="4">
    <source>
        <dbReference type="Proteomes" id="UP000822688"/>
    </source>
</evidence>
<dbReference type="Proteomes" id="UP000822688">
    <property type="component" value="Chromosome 3"/>
</dbReference>
<name>A0A8T0IK09_CERPU</name>
<dbReference type="InterPro" id="IPR050796">
    <property type="entry name" value="SCF_F-box_component"/>
</dbReference>
<evidence type="ECO:0000259" key="2">
    <source>
        <dbReference type="Pfam" id="PF03478"/>
    </source>
</evidence>
<gene>
    <name evidence="3" type="ORF">KC19_3G130800</name>
</gene>
<keyword evidence="4" id="KW-1185">Reference proteome</keyword>
<dbReference type="EMBL" id="CM026423">
    <property type="protein sequence ID" value="KAG0583365.1"/>
    <property type="molecule type" value="Genomic_DNA"/>
</dbReference>
<feature type="domain" description="KIB1-4 beta-propeller" evidence="2">
    <location>
        <begin position="117"/>
        <end position="306"/>
    </location>
</feature>
<evidence type="ECO:0000313" key="3">
    <source>
        <dbReference type="EMBL" id="KAG0583365.1"/>
    </source>
</evidence>
<dbReference type="Gene3D" id="2.120.10.80">
    <property type="entry name" value="Kelch-type beta propeller"/>
    <property type="match status" value="1"/>
</dbReference>
<sequence length="385" mass="43969">MSEQQEIMTEEASLWNKLSSELQDRVLAFLPVLAFLKLRTVCKKWAALPSSQSFKNLCMLVSPQPAYLLVCRRAHTFCTAYDQSLNTWYDLDLRFLDQLCLPHWQCPAGEVYHSIEAASGGLFFIWSHKSDGDPSLYSVCNPVTRAWRKLPSLPYYVVPLAVAMVTNRHTLAYKIFVAADSAPETFLSPMAMQVQTSPMVMQVYESTTQCWRRLRLMPPFLDIVWSSAICNEIMYVLSFDPCDLWSYDLNQDVWSKVEIQVPYSLSMTLLVNCAGTLYLVGEVRGRNPRCISIWQFDMAARTCSEISQIPHPLFEDFATDETYGMWSAIGHNNGIAFKNGVVRTLLYNVVQRSVHWLPDCRGNFEYDNGYSVYGYSTPLSFEATV</sequence>
<dbReference type="InterPro" id="IPR005174">
    <property type="entry name" value="KIB1-4_b-propeller"/>
</dbReference>
<accession>A0A8T0IK09</accession>
<dbReference type="SUPFAM" id="SSF117281">
    <property type="entry name" value="Kelch motif"/>
    <property type="match status" value="1"/>
</dbReference>